<feature type="transmembrane region" description="Helical" evidence="1">
    <location>
        <begin position="252"/>
        <end position="274"/>
    </location>
</feature>
<accession>A0A368VKT4</accession>
<reference evidence="2 3" key="1">
    <citation type="submission" date="2018-07" db="EMBL/GenBank/DDBJ databases">
        <title>Genomic Encyclopedia of Type Strains, Phase III (KMG-III): the genomes of soil and plant-associated and newly described type strains.</title>
        <authorList>
            <person name="Whitman W."/>
        </authorList>
    </citation>
    <scope>NUCLEOTIDE SEQUENCE [LARGE SCALE GENOMIC DNA]</scope>
    <source>
        <strain evidence="2 3">CECT 7506</strain>
    </source>
</reference>
<feature type="transmembrane region" description="Helical" evidence="1">
    <location>
        <begin position="29"/>
        <end position="49"/>
    </location>
</feature>
<organism evidence="2 3">
    <name type="scientific">Paenibacillus prosopidis</name>
    <dbReference type="NCBI Taxonomy" id="630520"/>
    <lineage>
        <taxon>Bacteria</taxon>
        <taxon>Bacillati</taxon>
        <taxon>Bacillota</taxon>
        <taxon>Bacilli</taxon>
        <taxon>Bacillales</taxon>
        <taxon>Paenibacillaceae</taxon>
        <taxon>Paenibacillus</taxon>
    </lineage>
</organism>
<keyword evidence="1" id="KW-0472">Membrane</keyword>
<keyword evidence="1" id="KW-1133">Transmembrane helix</keyword>
<dbReference type="AlphaFoldDB" id="A0A368VKT4"/>
<feature type="transmembrane region" description="Helical" evidence="1">
    <location>
        <begin position="214"/>
        <end position="232"/>
    </location>
</feature>
<evidence type="ECO:0000313" key="3">
    <source>
        <dbReference type="Proteomes" id="UP000252415"/>
    </source>
</evidence>
<comment type="caution">
    <text evidence="2">The sequence shown here is derived from an EMBL/GenBank/DDBJ whole genome shotgun (WGS) entry which is preliminary data.</text>
</comment>
<evidence type="ECO:0008006" key="4">
    <source>
        <dbReference type="Google" id="ProtNLM"/>
    </source>
</evidence>
<feature type="transmembrane region" description="Helical" evidence="1">
    <location>
        <begin position="338"/>
        <end position="358"/>
    </location>
</feature>
<protein>
    <recommendedName>
        <fullName evidence="4">Multi-TM2 domain-containing protein</fullName>
    </recommendedName>
</protein>
<gene>
    <name evidence="2" type="ORF">DFP97_12635</name>
</gene>
<feature type="transmembrane region" description="Helical" evidence="1">
    <location>
        <begin position="55"/>
        <end position="78"/>
    </location>
</feature>
<sequence>MNKSPLTAFLLSFIPGAGHAYLGRPIRTVLYGGAFFGPLVLLLLLSFANNGGDEVLVLLFISVMSWGINMMDMIITLVSGKVPGRAAAAPPYGSFAEASDGAVPLSFDQQREKSRTIMLSLLPGLGHMSIGLMQRGITFLISFIGLFAIIVFLSVIMGTGALLIFLLGLPVIWIYSMFDAIQQLHAKQRGEQLTDRAIFEDLEAHIASGRKNKVLAIALSIFPGAGHLYLGLQKRGLQLMGGFLLTIYIMDNLRLSLFFFLLPLYWCFAFFDALQQSSRYERQTLTDDPVLTQLVPYQRWFGIALLGFGVYYLLDRVAAEVASRYSSEIYSQYVQIKYMIPTAVVAFIMIIVGLRLAFGSKTNAESQITAPPAAAPAGHSKQEEGLQ</sequence>
<evidence type="ECO:0000313" key="2">
    <source>
        <dbReference type="EMBL" id="RCW41203.1"/>
    </source>
</evidence>
<feature type="transmembrane region" description="Helical" evidence="1">
    <location>
        <begin position="162"/>
        <end position="181"/>
    </location>
</feature>
<evidence type="ECO:0000256" key="1">
    <source>
        <dbReference type="SAM" id="Phobius"/>
    </source>
</evidence>
<dbReference type="Proteomes" id="UP000252415">
    <property type="component" value="Unassembled WGS sequence"/>
</dbReference>
<keyword evidence="1" id="KW-0812">Transmembrane</keyword>
<keyword evidence="3" id="KW-1185">Reference proteome</keyword>
<dbReference type="RefSeq" id="WP_181873708.1">
    <property type="nucleotide sequence ID" value="NZ_QPJD01000026.1"/>
</dbReference>
<name>A0A368VKT4_9BACL</name>
<feature type="transmembrane region" description="Helical" evidence="1">
    <location>
        <begin position="137"/>
        <end position="156"/>
    </location>
</feature>
<dbReference type="EMBL" id="QPJD01000026">
    <property type="protein sequence ID" value="RCW41203.1"/>
    <property type="molecule type" value="Genomic_DNA"/>
</dbReference>
<feature type="transmembrane region" description="Helical" evidence="1">
    <location>
        <begin position="294"/>
        <end position="314"/>
    </location>
</feature>
<proteinExistence type="predicted"/>